<evidence type="ECO:0000259" key="2">
    <source>
        <dbReference type="PROSITE" id="PS50003"/>
    </source>
</evidence>
<reference evidence="3 4" key="1">
    <citation type="submission" date="2024-05" db="EMBL/GenBank/DDBJ databases">
        <authorList>
            <person name="Wallberg A."/>
        </authorList>
    </citation>
    <scope>NUCLEOTIDE SEQUENCE [LARGE SCALE GENOMIC DNA]</scope>
</reference>
<sequence>MTDLENKDIQMDTSDEEISPESKETKEKGECEEIKKDTTKESNRKEPDSPKEKKTKNQNTVEESSKSNVSDSTSEREQDVLVKDNTIDQKHFTEKCEGDTKTPNQSEDINVNKTEKNTDETTNKLEVSKNDKDEVAKINRKASDSSVIKGKLDVLLKKHDDELVKRHSSESEDENKDKQDQKENDGSKEKVNKSKSGHLLKPLKGPAKHTGILQKKKSNPFWSWKRYRFVLEGKLLSFYDPGQQDEDQQLKSLEGTIDLTTVLSVKSKKPGLLKNNFPFTLARKSQGPIIL</sequence>
<dbReference type="Gene3D" id="2.30.29.30">
    <property type="entry name" value="Pleckstrin-homology domain (PH domain)/Phosphotyrosine-binding domain (PTB)"/>
    <property type="match status" value="1"/>
</dbReference>
<feature type="domain" description="PH" evidence="2">
    <location>
        <begin position="206"/>
        <end position="291"/>
    </location>
</feature>
<dbReference type="Proteomes" id="UP001497623">
    <property type="component" value="Unassembled WGS sequence"/>
</dbReference>
<keyword evidence="4" id="KW-1185">Reference proteome</keyword>
<dbReference type="SUPFAM" id="SSF50729">
    <property type="entry name" value="PH domain-like"/>
    <property type="match status" value="1"/>
</dbReference>
<feature type="compositionally biased region" description="Polar residues" evidence="1">
    <location>
        <begin position="57"/>
        <end position="72"/>
    </location>
</feature>
<dbReference type="AlphaFoldDB" id="A0AAV2SLM7"/>
<feature type="compositionally biased region" description="Basic and acidic residues" evidence="1">
    <location>
        <begin position="150"/>
        <end position="192"/>
    </location>
</feature>
<dbReference type="CDD" id="cd00821">
    <property type="entry name" value="PH"/>
    <property type="match status" value="1"/>
</dbReference>
<dbReference type="InterPro" id="IPR001849">
    <property type="entry name" value="PH_domain"/>
</dbReference>
<accession>A0AAV2SLM7</accession>
<dbReference type="InterPro" id="IPR011993">
    <property type="entry name" value="PH-like_dom_sf"/>
</dbReference>
<protein>
    <recommendedName>
        <fullName evidence="2">PH domain-containing protein</fullName>
    </recommendedName>
</protein>
<comment type="caution">
    <text evidence="3">The sequence shown here is derived from an EMBL/GenBank/DDBJ whole genome shotgun (WGS) entry which is preliminary data.</text>
</comment>
<gene>
    <name evidence="3" type="ORF">MNOR_LOCUS38242</name>
</gene>
<feature type="compositionally biased region" description="Basic and acidic residues" evidence="1">
    <location>
        <begin position="20"/>
        <end position="52"/>
    </location>
</feature>
<feature type="compositionally biased region" description="Basic and acidic residues" evidence="1">
    <location>
        <begin position="113"/>
        <end position="143"/>
    </location>
</feature>
<dbReference type="PROSITE" id="PS50003">
    <property type="entry name" value="PH_DOMAIN"/>
    <property type="match status" value="1"/>
</dbReference>
<name>A0AAV2SLM7_MEGNR</name>
<dbReference type="EMBL" id="CAXKWB010084885">
    <property type="protein sequence ID" value="CAL4209502.1"/>
    <property type="molecule type" value="Genomic_DNA"/>
</dbReference>
<feature type="compositionally biased region" description="Basic and acidic residues" evidence="1">
    <location>
        <begin position="73"/>
        <end position="100"/>
    </location>
</feature>
<dbReference type="Pfam" id="PF00169">
    <property type="entry name" value="PH"/>
    <property type="match status" value="1"/>
</dbReference>
<feature type="region of interest" description="Disordered" evidence="1">
    <location>
        <begin position="1"/>
        <end position="209"/>
    </location>
</feature>
<feature type="compositionally biased region" description="Polar residues" evidence="1">
    <location>
        <begin position="101"/>
        <end position="111"/>
    </location>
</feature>
<feature type="compositionally biased region" description="Basic and acidic residues" evidence="1">
    <location>
        <begin position="1"/>
        <end position="10"/>
    </location>
</feature>
<evidence type="ECO:0000256" key="1">
    <source>
        <dbReference type="SAM" id="MobiDB-lite"/>
    </source>
</evidence>
<organism evidence="3 4">
    <name type="scientific">Meganyctiphanes norvegica</name>
    <name type="common">Northern krill</name>
    <name type="synonym">Thysanopoda norvegica</name>
    <dbReference type="NCBI Taxonomy" id="48144"/>
    <lineage>
        <taxon>Eukaryota</taxon>
        <taxon>Metazoa</taxon>
        <taxon>Ecdysozoa</taxon>
        <taxon>Arthropoda</taxon>
        <taxon>Crustacea</taxon>
        <taxon>Multicrustacea</taxon>
        <taxon>Malacostraca</taxon>
        <taxon>Eumalacostraca</taxon>
        <taxon>Eucarida</taxon>
        <taxon>Euphausiacea</taxon>
        <taxon>Euphausiidae</taxon>
        <taxon>Meganyctiphanes</taxon>
    </lineage>
</organism>
<evidence type="ECO:0000313" key="4">
    <source>
        <dbReference type="Proteomes" id="UP001497623"/>
    </source>
</evidence>
<feature type="non-terminal residue" evidence="3">
    <location>
        <position position="291"/>
    </location>
</feature>
<proteinExistence type="predicted"/>
<evidence type="ECO:0000313" key="3">
    <source>
        <dbReference type="EMBL" id="CAL4209502.1"/>
    </source>
</evidence>